<dbReference type="InterPro" id="IPR053926">
    <property type="entry name" value="RecX_HTH_1st"/>
</dbReference>
<comment type="caution">
    <text evidence="9">The sequence shown here is derived from an EMBL/GenBank/DDBJ whole genome shotgun (WGS) entry which is preliminary data.</text>
</comment>
<dbReference type="Pfam" id="PF21982">
    <property type="entry name" value="RecX_HTH1"/>
    <property type="match status" value="1"/>
</dbReference>
<evidence type="ECO:0000259" key="7">
    <source>
        <dbReference type="Pfam" id="PF21981"/>
    </source>
</evidence>
<feature type="domain" description="RecX first three-helical" evidence="8">
    <location>
        <begin position="11"/>
        <end position="34"/>
    </location>
</feature>
<feature type="domain" description="RecX second three-helical" evidence="6">
    <location>
        <begin position="60"/>
        <end position="101"/>
    </location>
</feature>
<dbReference type="InterPro" id="IPR003783">
    <property type="entry name" value="Regulatory_RecX"/>
</dbReference>
<comment type="function">
    <text evidence="5">Modulates RecA activity.</text>
</comment>
<gene>
    <name evidence="5" type="primary">recX</name>
    <name evidence="9" type="ORF">A2Z00_05225</name>
</gene>
<comment type="similarity">
    <text evidence="2 5">Belongs to the RecX family.</text>
</comment>
<evidence type="ECO:0000259" key="8">
    <source>
        <dbReference type="Pfam" id="PF21982"/>
    </source>
</evidence>
<dbReference type="Gene3D" id="1.10.10.10">
    <property type="entry name" value="Winged helix-like DNA-binding domain superfamily/Winged helix DNA-binding domain"/>
    <property type="match status" value="3"/>
</dbReference>
<dbReference type="HAMAP" id="MF_01114">
    <property type="entry name" value="RecX"/>
    <property type="match status" value="1"/>
</dbReference>
<dbReference type="GO" id="GO:0005737">
    <property type="term" value="C:cytoplasm"/>
    <property type="evidence" value="ECO:0007669"/>
    <property type="project" value="UniProtKB-SubCell"/>
</dbReference>
<keyword evidence="4 5" id="KW-0963">Cytoplasm</keyword>
<evidence type="ECO:0000256" key="2">
    <source>
        <dbReference type="ARBA" id="ARBA00009695"/>
    </source>
</evidence>
<dbReference type="InterPro" id="IPR053924">
    <property type="entry name" value="RecX_HTH_2nd"/>
</dbReference>
<organism evidence="9 10">
    <name type="scientific">Candidatus Gottesmanbacteria bacterium RBG_13_45_10</name>
    <dbReference type="NCBI Taxonomy" id="1798370"/>
    <lineage>
        <taxon>Bacteria</taxon>
        <taxon>Candidatus Gottesmaniibacteriota</taxon>
    </lineage>
</organism>
<accession>A0A1F5ZGH3</accession>
<dbReference type="InterPro" id="IPR053925">
    <property type="entry name" value="RecX_HTH_3rd"/>
</dbReference>
<reference evidence="9 10" key="1">
    <citation type="journal article" date="2016" name="Nat. Commun.">
        <title>Thousands of microbial genomes shed light on interconnected biogeochemical processes in an aquifer system.</title>
        <authorList>
            <person name="Anantharaman K."/>
            <person name="Brown C.T."/>
            <person name="Hug L.A."/>
            <person name="Sharon I."/>
            <person name="Castelle C.J."/>
            <person name="Probst A.J."/>
            <person name="Thomas B.C."/>
            <person name="Singh A."/>
            <person name="Wilkins M.J."/>
            <person name="Karaoz U."/>
            <person name="Brodie E.L."/>
            <person name="Williams K.H."/>
            <person name="Hubbard S.S."/>
            <person name="Banfield J.F."/>
        </authorList>
    </citation>
    <scope>NUCLEOTIDE SEQUENCE [LARGE SCALE GENOMIC DNA]</scope>
</reference>
<evidence type="ECO:0000259" key="6">
    <source>
        <dbReference type="Pfam" id="PF02631"/>
    </source>
</evidence>
<dbReference type="Pfam" id="PF02631">
    <property type="entry name" value="RecX_HTH2"/>
    <property type="match status" value="1"/>
</dbReference>
<dbReference type="PANTHER" id="PTHR33602">
    <property type="entry name" value="REGULATORY PROTEIN RECX FAMILY PROTEIN"/>
    <property type="match status" value="1"/>
</dbReference>
<evidence type="ECO:0000256" key="1">
    <source>
        <dbReference type="ARBA" id="ARBA00004496"/>
    </source>
</evidence>
<dbReference type="GO" id="GO:0006282">
    <property type="term" value="P:regulation of DNA repair"/>
    <property type="evidence" value="ECO:0007669"/>
    <property type="project" value="UniProtKB-UniRule"/>
</dbReference>
<sequence length="165" mass="19134">MDNPYYEKLVNASLRYVSYRPRSEKELTDFLTKKLVLWKVSGGVLIEKVVERMRELGYVDDRAFARWWVDQRSTFKPKGARLISLELARKGISKETLEEALQGNAVGQGAFDELKIAQKAILKKVATWAQLPTIEQKRKMYTFLAQRGFSYDVIEKIIDDVVKKE</sequence>
<proteinExistence type="inferred from homology"/>
<dbReference type="PANTHER" id="PTHR33602:SF1">
    <property type="entry name" value="REGULATORY PROTEIN RECX FAMILY PROTEIN"/>
    <property type="match status" value="1"/>
</dbReference>
<dbReference type="InterPro" id="IPR036388">
    <property type="entry name" value="WH-like_DNA-bd_sf"/>
</dbReference>
<evidence type="ECO:0000256" key="5">
    <source>
        <dbReference type="HAMAP-Rule" id="MF_01114"/>
    </source>
</evidence>
<dbReference type="EMBL" id="MFIZ01000024">
    <property type="protein sequence ID" value="OGG11599.1"/>
    <property type="molecule type" value="Genomic_DNA"/>
</dbReference>
<evidence type="ECO:0000256" key="4">
    <source>
        <dbReference type="ARBA" id="ARBA00022490"/>
    </source>
</evidence>
<evidence type="ECO:0000313" key="9">
    <source>
        <dbReference type="EMBL" id="OGG11599.1"/>
    </source>
</evidence>
<protein>
    <recommendedName>
        <fullName evidence="3 5">Regulatory protein RecX</fullName>
    </recommendedName>
</protein>
<dbReference type="Pfam" id="PF21981">
    <property type="entry name" value="RecX_HTH3"/>
    <property type="match status" value="1"/>
</dbReference>
<evidence type="ECO:0000256" key="3">
    <source>
        <dbReference type="ARBA" id="ARBA00018111"/>
    </source>
</evidence>
<dbReference type="STRING" id="1798370.A2Z00_05225"/>
<dbReference type="Proteomes" id="UP000177268">
    <property type="component" value="Unassembled WGS sequence"/>
</dbReference>
<name>A0A1F5ZGH3_9BACT</name>
<dbReference type="AlphaFoldDB" id="A0A1F5ZGH3"/>
<evidence type="ECO:0000313" key="10">
    <source>
        <dbReference type="Proteomes" id="UP000177268"/>
    </source>
</evidence>
<feature type="domain" description="RecX third three-helical" evidence="7">
    <location>
        <begin position="112"/>
        <end position="158"/>
    </location>
</feature>
<comment type="subcellular location">
    <subcellularLocation>
        <location evidence="1 5">Cytoplasm</location>
    </subcellularLocation>
</comment>